<comment type="caution">
    <text evidence="2">The sequence shown here is derived from an EMBL/GenBank/DDBJ whole genome shotgun (WGS) entry which is preliminary data.</text>
</comment>
<evidence type="ECO:0000256" key="1">
    <source>
        <dbReference type="ARBA" id="ARBA00007047"/>
    </source>
</evidence>
<dbReference type="EMBL" id="JBHRWO010000012">
    <property type="protein sequence ID" value="MFC3493697.1"/>
    <property type="molecule type" value="Genomic_DNA"/>
</dbReference>
<gene>
    <name evidence="2" type="ORF">ACFO8M_14545</name>
</gene>
<organism evidence="2 3">
    <name type="scientific">Glycomyces rhizosphaerae</name>
    <dbReference type="NCBI Taxonomy" id="2054422"/>
    <lineage>
        <taxon>Bacteria</taxon>
        <taxon>Bacillati</taxon>
        <taxon>Actinomycetota</taxon>
        <taxon>Actinomycetes</taxon>
        <taxon>Glycomycetales</taxon>
        <taxon>Glycomycetaceae</taxon>
        <taxon>Glycomyces</taxon>
    </lineage>
</organism>
<dbReference type="PANTHER" id="PTHR43293:SF3">
    <property type="entry name" value="CHOLESTEROL RING-CLEAVING HYDROLASE IPDB SUBUNIT"/>
    <property type="match status" value="1"/>
</dbReference>
<dbReference type="InterPro" id="IPR037171">
    <property type="entry name" value="NagB/RpiA_transferase-like"/>
</dbReference>
<dbReference type="Pfam" id="PF01144">
    <property type="entry name" value="CoA_trans"/>
    <property type="match status" value="1"/>
</dbReference>
<accession>A0ABV7Q3K4</accession>
<dbReference type="SMART" id="SM00882">
    <property type="entry name" value="CoA_trans"/>
    <property type="match status" value="1"/>
</dbReference>
<protein>
    <submittedName>
        <fullName evidence="2">CoA-transferase subunit beta</fullName>
    </submittedName>
</protein>
<dbReference type="InterPro" id="IPR004165">
    <property type="entry name" value="CoA_trans_fam_I"/>
</dbReference>
<keyword evidence="3" id="KW-1185">Reference proteome</keyword>
<name>A0ABV7Q3K4_9ACTN</name>
<evidence type="ECO:0000313" key="3">
    <source>
        <dbReference type="Proteomes" id="UP001595712"/>
    </source>
</evidence>
<evidence type="ECO:0000313" key="2">
    <source>
        <dbReference type="EMBL" id="MFC3493697.1"/>
    </source>
</evidence>
<reference evidence="3" key="1">
    <citation type="journal article" date="2019" name="Int. J. Syst. Evol. Microbiol.">
        <title>The Global Catalogue of Microorganisms (GCM) 10K type strain sequencing project: providing services to taxonomists for standard genome sequencing and annotation.</title>
        <authorList>
            <consortium name="The Broad Institute Genomics Platform"/>
            <consortium name="The Broad Institute Genome Sequencing Center for Infectious Disease"/>
            <person name="Wu L."/>
            <person name="Ma J."/>
        </authorList>
    </citation>
    <scope>NUCLEOTIDE SEQUENCE [LARGE SCALE GENOMIC DNA]</scope>
    <source>
        <strain evidence="3">CGMCC 4.7396</strain>
    </source>
</reference>
<comment type="similarity">
    <text evidence="1">Belongs to the 3-oxoacid CoA-transferase subunit B family.</text>
</comment>
<sequence>MNAYSADEMMTVAAARALEGHRTCFVGIGLPSLAANLARATTTPDIVLVYESGTIGSKPPHPPLSIGDGVLADTADAVVSSAEMFNYWLQPGRIDVGFLSAAQLDRHANINTTVIGDYRRPKVRLPGAGGAPEIAASCGATIIVVRHSRRVFVDRLDFLTSVGHGDGPGSRELLGLRGAGPTMVITDLGVLEPDPATMALVLTRVHPGVEPERVREATGWPLEVSDRIATTPEPTAAELAALRRLAS</sequence>
<dbReference type="Proteomes" id="UP001595712">
    <property type="component" value="Unassembled WGS sequence"/>
</dbReference>
<dbReference type="SUPFAM" id="SSF100950">
    <property type="entry name" value="NagB/RpiA/CoA transferase-like"/>
    <property type="match status" value="1"/>
</dbReference>
<proteinExistence type="inferred from homology"/>
<dbReference type="RefSeq" id="WP_387976590.1">
    <property type="nucleotide sequence ID" value="NZ_JBHRWO010000012.1"/>
</dbReference>
<dbReference type="Gene3D" id="3.40.1080.10">
    <property type="entry name" value="Glutaconate Coenzyme A-transferase"/>
    <property type="match status" value="1"/>
</dbReference>
<dbReference type="PANTHER" id="PTHR43293">
    <property type="entry name" value="ACETATE COA-TRANSFERASE YDIF"/>
    <property type="match status" value="1"/>
</dbReference>